<dbReference type="GO" id="GO:0030313">
    <property type="term" value="C:cell envelope"/>
    <property type="evidence" value="ECO:0007669"/>
    <property type="project" value="UniProtKB-SubCell"/>
</dbReference>
<keyword evidence="3" id="KW-1133">Transmembrane helix</keyword>
<dbReference type="Gene3D" id="2.60.40.4270">
    <property type="entry name" value="Listeria-Bacteroides repeat domain"/>
    <property type="match status" value="2"/>
</dbReference>
<organism evidence="5 6">
    <name type="scientific">Gordonibacter massiliensis</name>
    <name type="common">ex Traore et al. 2017</name>
    <dbReference type="NCBI Taxonomy" id="1841863"/>
    <lineage>
        <taxon>Bacteria</taxon>
        <taxon>Bacillati</taxon>
        <taxon>Actinomycetota</taxon>
        <taxon>Coriobacteriia</taxon>
        <taxon>Eggerthellales</taxon>
        <taxon>Eggerthellaceae</taxon>
        <taxon>Gordonibacter</taxon>
    </lineage>
</organism>
<dbReference type="SMART" id="SM00409">
    <property type="entry name" value="IG"/>
    <property type="match status" value="1"/>
</dbReference>
<evidence type="ECO:0000313" key="5">
    <source>
        <dbReference type="EMBL" id="MBC2888467.1"/>
    </source>
</evidence>
<feature type="region of interest" description="Disordered" evidence="2">
    <location>
        <begin position="1188"/>
        <end position="1265"/>
    </location>
</feature>
<dbReference type="InterPro" id="IPR007110">
    <property type="entry name" value="Ig-like_dom"/>
</dbReference>
<dbReference type="Pfam" id="PF13927">
    <property type="entry name" value="Ig_3"/>
    <property type="match status" value="1"/>
</dbReference>
<dbReference type="InterPro" id="IPR003599">
    <property type="entry name" value="Ig_sub"/>
</dbReference>
<dbReference type="Gene3D" id="2.60.40.10">
    <property type="entry name" value="Immunoglobulins"/>
    <property type="match status" value="1"/>
</dbReference>
<name>A0A842J9Q3_9ACTN</name>
<sequence length="1713" mass="185075">MSTIRHAARTSFNLVMALVLAVSLGLTGGLASTARAWADDDAAAQGADADAAAAPEAANDTSEALNYFDDAAYQDFGLDISQTPTDFNSDTSDDPLAGFESYEPQNLYVSYMNRDDKHKNKGLFAVADSVDSLETSDLSLDGMLSNTYGGTSDIDASDWRFFQYDTSDACAVPYGDENLVAIDNLYTGTYMRQFNTDERVSSQEIRLERFTDGKTELLAKAYSTLGYWDHFQPMDGIDQHGSLGLTAMASGDFDGSGDAQLAVYVPELLFPRITIYKYDGTSELKKTQEIQLKDLNWSAFGRPDFRDWRMPIVHLTTFPHDGYDDLVINACLPRTKSNNIGDADQNSVMRIFSKFSGGQTDIMREVFKYDPNFGSYRMRFVSAIPTDLNDNGVPELVMAGHYNSYSKNDPLGTMDSSKNLVQMITYDKNDKGDYKYQNVWDSPKKVDAISEINADNIMCEPAALASGKYLREQNNALFLEGYVFLLSSSSTAAGGEADLFKGGDFSEQFHMTDLSGSNIFIKKAVSGNFAKNAAGTEQLIVQAGTEGSGHNETVSYDVRWVYQEGKQVGTKLKQFDTDLEFLHNRTSHDDGTFLALCGVEANTNNAYKFKLKSKSYGWSAPEPIAVLGSVPYWGELVGTDGYNVGTTSFGMSMGTASGEGVNWRVGANFSLSVEAMFGVGFLGSGITAGGGFDFGLAGELMQNFYNEHEVTQELNYSENAGRDMVVCSATPTVVYEYEVWIPEFTANQEYCDLYNANVPNGGKIIHVGDTMGGCTSTQKIVNTYDSVMNIMPLDEYNKAATRHASNDIQPLDKDQLFSHVSGDPTTYDQTKEQIPNVVQDDLMETSAFIPVQTKGGATLGASVTINDKSDKETGFDIAMNGGFSLGIAATTSLVVKMNANLQGGLDFSVGRSANHIDSKTKGQTFSTQLPQLPNDDAYKNYEHRVQMAVWRTKQANQPYVVGYLVDGIDANKAPKSLPRYPVAYSTSEDEIVWAWSNDTTRPVGKNGAYGIALPKSNGTGWTVPSDNVVGGQTNMFSTLGLSAGQSQSIRFQAYDDMNKTNPSAFGRELTGSTLSANAPKITTQPKGVSVPLGGTATFSVEAESQRGSKLDYQWYRLNMADSLYYDEWKPIPKATKSTLTISNVTQDDINTLYYVEVSDQTPEGVDVPSTSSTPAQIILDTQTTALSNDDANAAPSSDDASAPSSDDNATAAPSGADAPNALSSNDDANANATPSNNDTNAAPSDDGANASPSSNDANVTPSNANTSAADLVVPNIELLSFEQDDGTPASIHGDEIFLKDGTTGELKIRVTGSAGRDLPYPNGTLTAWVYYKAHPDDTELTRAQKHLGYGVVYDKNKSTATWKFDAADAEHWGGVGPTVYQIELSFGPDQQGEQFWTGASARFIINYGTVELDRKAHYLALDTDGVLPGLDEQDATSNDGAYKVAVTKNTKLPDLTPQMVGARFGGWYLDADFTTPLSFPFAPLTPGETTTLHGKWLQDEYNITYDLDGGTDPGNPAVLTNDSATVTLKDPTRLGYAFEGWYEVDGSGTVATEPTTYIPRGLTHDLELQAKWSIIEYPIYYSAFEGTNPKDNPHSYTVEDEVTIQEPLFEGTIAGTNAWYADSLFSTKAATTIPKGSTGSVVLYGRADYPEPNPQPEPEPGPEVNPTTPAGGNGNGTALVSTGDATLPGIVTLASLLLLALIAAGTAAHRRRS</sequence>
<dbReference type="SUPFAM" id="SSF48726">
    <property type="entry name" value="Immunoglobulin"/>
    <property type="match status" value="1"/>
</dbReference>
<comment type="subcellular location">
    <subcellularLocation>
        <location evidence="1">Cell envelope</location>
    </subcellularLocation>
</comment>
<keyword evidence="3" id="KW-0472">Membrane</keyword>
<dbReference type="InterPro" id="IPR036179">
    <property type="entry name" value="Ig-like_dom_sf"/>
</dbReference>
<protein>
    <submittedName>
        <fullName evidence="5">InlB B-repeat-containing protein</fullName>
    </submittedName>
</protein>
<evidence type="ECO:0000313" key="6">
    <source>
        <dbReference type="Proteomes" id="UP000587396"/>
    </source>
</evidence>
<evidence type="ECO:0000256" key="1">
    <source>
        <dbReference type="ARBA" id="ARBA00004196"/>
    </source>
</evidence>
<reference evidence="5 6" key="1">
    <citation type="submission" date="2020-08" db="EMBL/GenBank/DDBJ databases">
        <authorList>
            <person name="Liu C."/>
            <person name="Sun Q."/>
        </authorList>
    </citation>
    <scope>NUCLEOTIDE SEQUENCE [LARGE SCALE GENOMIC DNA]</scope>
    <source>
        <strain evidence="5 6">N22</strain>
    </source>
</reference>
<keyword evidence="3" id="KW-0812">Transmembrane</keyword>
<proteinExistence type="predicted"/>
<evidence type="ECO:0000259" key="4">
    <source>
        <dbReference type="PROSITE" id="PS50835"/>
    </source>
</evidence>
<feature type="transmembrane region" description="Helical" evidence="3">
    <location>
        <begin position="1687"/>
        <end position="1708"/>
    </location>
</feature>
<feature type="compositionally biased region" description="Low complexity" evidence="2">
    <location>
        <begin position="1188"/>
        <end position="1243"/>
    </location>
</feature>
<evidence type="ECO:0000256" key="3">
    <source>
        <dbReference type="SAM" id="Phobius"/>
    </source>
</evidence>
<dbReference type="Proteomes" id="UP000587396">
    <property type="component" value="Unassembled WGS sequence"/>
</dbReference>
<dbReference type="InterPro" id="IPR028994">
    <property type="entry name" value="Integrin_alpha_N"/>
</dbReference>
<dbReference type="GO" id="GO:0005975">
    <property type="term" value="P:carbohydrate metabolic process"/>
    <property type="evidence" value="ECO:0007669"/>
    <property type="project" value="UniProtKB-ARBA"/>
</dbReference>
<dbReference type="InterPro" id="IPR042229">
    <property type="entry name" value="Listeria/Bacterioides_rpt_sf"/>
</dbReference>
<dbReference type="InterPro" id="IPR013378">
    <property type="entry name" value="InlB-like_B-rpt"/>
</dbReference>
<feature type="region of interest" description="Disordered" evidence="2">
    <location>
        <begin position="1646"/>
        <end position="1680"/>
    </location>
</feature>
<evidence type="ECO:0000256" key="2">
    <source>
        <dbReference type="SAM" id="MobiDB-lite"/>
    </source>
</evidence>
<feature type="compositionally biased region" description="Pro residues" evidence="2">
    <location>
        <begin position="1651"/>
        <end position="1663"/>
    </location>
</feature>
<dbReference type="InterPro" id="IPR013783">
    <property type="entry name" value="Ig-like_fold"/>
</dbReference>
<comment type="caution">
    <text evidence="5">The sequence shown here is derived from an EMBL/GenBank/DDBJ whole genome shotgun (WGS) entry which is preliminary data.</text>
</comment>
<dbReference type="PROSITE" id="PS50835">
    <property type="entry name" value="IG_LIKE"/>
    <property type="match status" value="1"/>
</dbReference>
<dbReference type="RefSeq" id="WP_185904449.1">
    <property type="nucleotide sequence ID" value="NZ_JACMSE010000002.1"/>
</dbReference>
<keyword evidence="6" id="KW-1185">Reference proteome</keyword>
<dbReference type="EMBL" id="JACMSE010000002">
    <property type="protein sequence ID" value="MBC2888467.1"/>
    <property type="molecule type" value="Genomic_DNA"/>
</dbReference>
<dbReference type="NCBIfam" id="TIGR02543">
    <property type="entry name" value="List_Bact_rpt"/>
    <property type="match status" value="1"/>
</dbReference>
<feature type="domain" description="Ig-like" evidence="4">
    <location>
        <begin position="1079"/>
        <end position="1172"/>
    </location>
</feature>
<gene>
    <name evidence="5" type="ORF">H7313_03765</name>
</gene>
<dbReference type="Pfam" id="PF09479">
    <property type="entry name" value="Flg_new"/>
    <property type="match status" value="2"/>
</dbReference>
<feature type="compositionally biased region" description="Polar residues" evidence="2">
    <location>
        <begin position="1250"/>
        <end position="1265"/>
    </location>
</feature>
<accession>A0A842J9Q3</accession>
<dbReference type="SUPFAM" id="SSF69318">
    <property type="entry name" value="Integrin alpha N-terminal domain"/>
    <property type="match status" value="1"/>
</dbReference>